<keyword evidence="3" id="KW-1185">Reference proteome</keyword>
<name>A0A392SQN2_9FABA</name>
<feature type="region of interest" description="Disordered" evidence="1">
    <location>
        <begin position="68"/>
        <end position="99"/>
    </location>
</feature>
<evidence type="ECO:0000313" key="2">
    <source>
        <dbReference type="EMBL" id="MCI51171.1"/>
    </source>
</evidence>
<evidence type="ECO:0000313" key="3">
    <source>
        <dbReference type="Proteomes" id="UP000265520"/>
    </source>
</evidence>
<sequence length="99" mass="10812">MVEKIAADLECDEGKLNEDADNHTRKEMVVEDFLPAHHKSDTEMVISPTPPEASCGNQELSVTKLLVGTTQSSEERGTTLARRKRHLSCPPGRGPSVLS</sequence>
<reference evidence="2 3" key="1">
    <citation type="journal article" date="2018" name="Front. Plant Sci.">
        <title>Red Clover (Trifolium pratense) and Zigzag Clover (T. medium) - A Picture of Genomic Similarities and Differences.</title>
        <authorList>
            <person name="Dluhosova J."/>
            <person name="Istvanek J."/>
            <person name="Nedelnik J."/>
            <person name="Repkova J."/>
        </authorList>
    </citation>
    <scope>NUCLEOTIDE SEQUENCE [LARGE SCALE GENOMIC DNA]</scope>
    <source>
        <strain evidence="3">cv. 10/8</strain>
        <tissue evidence="2">Leaf</tissue>
    </source>
</reference>
<comment type="caution">
    <text evidence="2">The sequence shown here is derived from an EMBL/GenBank/DDBJ whole genome shotgun (WGS) entry which is preliminary data.</text>
</comment>
<dbReference type="AlphaFoldDB" id="A0A392SQN2"/>
<dbReference type="EMBL" id="LXQA010427872">
    <property type="protein sequence ID" value="MCI51171.1"/>
    <property type="molecule type" value="Genomic_DNA"/>
</dbReference>
<organism evidence="2 3">
    <name type="scientific">Trifolium medium</name>
    <dbReference type="NCBI Taxonomy" id="97028"/>
    <lineage>
        <taxon>Eukaryota</taxon>
        <taxon>Viridiplantae</taxon>
        <taxon>Streptophyta</taxon>
        <taxon>Embryophyta</taxon>
        <taxon>Tracheophyta</taxon>
        <taxon>Spermatophyta</taxon>
        <taxon>Magnoliopsida</taxon>
        <taxon>eudicotyledons</taxon>
        <taxon>Gunneridae</taxon>
        <taxon>Pentapetalae</taxon>
        <taxon>rosids</taxon>
        <taxon>fabids</taxon>
        <taxon>Fabales</taxon>
        <taxon>Fabaceae</taxon>
        <taxon>Papilionoideae</taxon>
        <taxon>50 kb inversion clade</taxon>
        <taxon>NPAAA clade</taxon>
        <taxon>Hologalegina</taxon>
        <taxon>IRL clade</taxon>
        <taxon>Trifolieae</taxon>
        <taxon>Trifolium</taxon>
    </lineage>
</organism>
<accession>A0A392SQN2</accession>
<evidence type="ECO:0000256" key="1">
    <source>
        <dbReference type="SAM" id="MobiDB-lite"/>
    </source>
</evidence>
<protein>
    <submittedName>
        <fullName evidence="2">Uncharacterized protein</fullName>
    </submittedName>
</protein>
<dbReference type="Proteomes" id="UP000265520">
    <property type="component" value="Unassembled WGS sequence"/>
</dbReference>
<proteinExistence type="predicted"/>
<feature type="non-terminal residue" evidence="2">
    <location>
        <position position="99"/>
    </location>
</feature>